<dbReference type="SUPFAM" id="SSF53850">
    <property type="entry name" value="Periplasmic binding protein-like II"/>
    <property type="match status" value="1"/>
</dbReference>
<dbReference type="InterPro" id="IPR052738">
    <property type="entry name" value="ABC-Tungstate_binding"/>
</dbReference>
<dbReference type="PANTHER" id="PTHR37945:SF1">
    <property type="entry name" value="EXTRACELLULAR TUNGSTATE BINDING PROTEIN"/>
    <property type="match status" value="1"/>
</dbReference>
<dbReference type="Gene3D" id="3.40.190.10">
    <property type="entry name" value="Periplasmic binding protein-like II"/>
    <property type="match status" value="2"/>
</dbReference>
<organism evidence="3 4">
    <name type="scientific">Dehalobacterium formicoaceticum</name>
    <dbReference type="NCBI Taxonomy" id="51515"/>
    <lineage>
        <taxon>Bacteria</taxon>
        <taxon>Bacillati</taxon>
        <taxon>Bacillota</taxon>
        <taxon>Clostridia</taxon>
        <taxon>Eubacteriales</taxon>
        <taxon>Peptococcaceae</taxon>
        <taxon>Dehalobacterium</taxon>
    </lineage>
</organism>
<keyword evidence="1" id="KW-0732">Signal</keyword>
<keyword evidence="4" id="KW-1185">Reference proteome</keyword>
<evidence type="ECO:0000259" key="2">
    <source>
        <dbReference type="Pfam" id="PF12849"/>
    </source>
</evidence>
<dbReference type="RefSeq" id="WP_089609684.1">
    <property type="nucleotide sequence ID" value="NZ_CP022121.1"/>
</dbReference>
<dbReference type="PANTHER" id="PTHR37945">
    <property type="entry name" value="EXTRACELLULAR TUNGSTATE BINDING PROTEIN"/>
    <property type="match status" value="1"/>
</dbReference>
<dbReference type="Proteomes" id="UP001524944">
    <property type="component" value="Unassembled WGS sequence"/>
</dbReference>
<evidence type="ECO:0000313" key="4">
    <source>
        <dbReference type="Proteomes" id="UP001524944"/>
    </source>
</evidence>
<feature type="domain" description="PBP" evidence="2">
    <location>
        <begin position="46"/>
        <end position="273"/>
    </location>
</feature>
<dbReference type="EMBL" id="JANPWE010000001">
    <property type="protein sequence ID" value="MCR6544190.1"/>
    <property type="molecule type" value="Genomic_DNA"/>
</dbReference>
<accession>A0ABT1Y004</accession>
<dbReference type="InterPro" id="IPR024370">
    <property type="entry name" value="PBP_domain"/>
</dbReference>
<gene>
    <name evidence="3" type="ORF">NVS47_01455</name>
</gene>
<feature type="signal peptide" evidence="1">
    <location>
        <begin position="1"/>
        <end position="25"/>
    </location>
</feature>
<name>A0ABT1Y004_9FIRM</name>
<dbReference type="PROSITE" id="PS51257">
    <property type="entry name" value="PROKAR_LIPOPROTEIN"/>
    <property type="match status" value="1"/>
</dbReference>
<sequence>MKGFSKQKSLVLSLCLLLLVLTACGSSNTSSEPGDQQNQGNSAPVAENKSLILATTTSTENSGLLDYILPVFKEETGIDTKVVAVGTGKALQMGMDGEADVLLVHAKADEEKFVQEGHGIERFDVMYNDFILVGPKDDPAGIKTNAPQDIIKAFELIEEKQENFVSRGDDSGTHKMELNLWAEGNMEPQGDWYLSAGKGMGDVIMMADELNGYTLADRATYLSIKDKVDLVIVTEGEGRLFNQYGVIAVNPEKNDQINQAAAQVFVDWILSAETQQLISKFGMEEYKQSLFIPNAQ</sequence>
<protein>
    <submittedName>
        <fullName evidence="3">Substrate-binding domain-containing protein</fullName>
    </submittedName>
</protein>
<feature type="chain" id="PRO_5046311514" evidence="1">
    <location>
        <begin position="26"/>
        <end position="296"/>
    </location>
</feature>
<reference evidence="3 4" key="1">
    <citation type="submission" date="2022-08" db="EMBL/GenBank/DDBJ databases">
        <title>Proteogenomics of the novel Dehalobacterium formicoaceticum strain EZ94 highlights a key role of methyltransferases during anaerobic dichloromethane degradation.</title>
        <authorList>
            <person name="Wasmund K."/>
        </authorList>
    </citation>
    <scope>NUCLEOTIDE SEQUENCE [LARGE SCALE GENOMIC DNA]</scope>
    <source>
        <strain evidence="3 4">EZ94</strain>
    </source>
</reference>
<proteinExistence type="predicted"/>
<evidence type="ECO:0000313" key="3">
    <source>
        <dbReference type="EMBL" id="MCR6544190.1"/>
    </source>
</evidence>
<dbReference type="Pfam" id="PF12849">
    <property type="entry name" value="PBP_like_2"/>
    <property type="match status" value="1"/>
</dbReference>
<comment type="caution">
    <text evidence="3">The sequence shown here is derived from an EMBL/GenBank/DDBJ whole genome shotgun (WGS) entry which is preliminary data.</text>
</comment>
<evidence type="ECO:0000256" key="1">
    <source>
        <dbReference type="SAM" id="SignalP"/>
    </source>
</evidence>